<dbReference type="Proteomes" id="UP000238157">
    <property type="component" value="Unassembled WGS sequence"/>
</dbReference>
<dbReference type="OrthoDB" id="838275at2"/>
<dbReference type="EMBL" id="PVTR01000002">
    <property type="protein sequence ID" value="PRY89537.1"/>
    <property type="molecule type" value="Genomic_DNA"/>
</dbReference>
<evidence type="ECO:0008006" key="3">
    <source>
        <dbReference type="Google" id="ProtNLM"/>
    </source>
</evidence>
<dbReference type="AlphaFoldDB" id="A0A2T0WS84"/>
<gene>
    <name evidence="1" type="ORF">CLW00_10212</name>
</gene>
<evidence type="ECO:0000313" key="1">
    <source>
        <dbReference type="EMBL" id="PRY89537.1"/>
    </source>
</evidence>
<proteinExistence type="predicted"/>
<keyword evidence="2" id="KW-1185">Reference proteome</keyword>
<accession>A0A2T0WS84</accession>
<name>A0A2T0WS84_9BACT</name>
<sequence>MINFDFRPERYFDGTGPNAMLVKLLYPESQWGEEISIYANVMDGTYYFEAVDFYGNEINLNPASSKLPLTLQEIIIMIETMDINPEQAQGNIALTLSGIPEAESSVYPDLEAYFSEKRKTYGLR</sequence>
<protein>
    <recommendedName>
        <fullName evidence="3">UDP-glucuronosyltransferase</fullName>
    </recommendedName>
</protein>
<evidence type="ECO:0000313" key="2">
    <source>
        <dbReference type="Proteomes" id="UP000238157"/>
    </source>
</evidence>
<reference evidence="1 2" key="1">
    <citation type="submission" date="2018-03" db="EMBL/GenBank/DDBJ databases">
        <title>Genomic Encyclopedia of Archaeal and Bacterial Type Strains, Phase II (KMG-II): from individual species to whole genera.</title>
        <authorList>
            <person name="Goeker M."/>
        </authorList>
    </citation>
    <scope>NUCLEOTIDE SEQUENCE [LARGE SCALE GENOMIC DNA]</scope>
    <source>
        <strain evidence="1 2">DSM 27929</strain>
    </source>
</reference>
<comment type="caution">
    <text evidence="1">The sequence shown here is derived from an EMBL/GenBank/DDBJ whole genome shotgun (WGS) entry which is preliminary data.</text>
</comment>
<organism evidence="1 2">
    <name type="scientific">Mongoliibacter ruber</name>
    <dbReference type="NCBI Taxonomy" id="1750599"/>
    <lineage>
        <taxon>Bacteria</taxon>
        <taxon>Pseudomonadati</taxon>
        <taxon>Bacteroidota</taxon>
        <taxon>Cytophagia</taxon>
        <taxon>Cytophagales</taxon>
        <taxon>Cyclobacteriaceae</taxon>
        <taxon>Mongoliibacter</taxon>
    </lineage>
</organism>
<dbReference type="RefSeq" id="WP_106132253.1">
    <property type="nucleotide sequence ID" value="NZ_PVTR01000002.1"/>
</dbReference>